<dbReference type="AlphaFoldDB" id="A0A239LPJ3"/>
<feature type="transmembrane region" description="Helical" evidence="8">
    <location>
        <begin position="181"/>
        <end position="200"/>
    </location>
</feature>
<feature type="transmembrane region" description="Helical" evidence="8">
    <location>
        <begin position="389"/>
        <end position="408"/>
    </location>
</feature>
<evidence type="ECO:0000313" key="11">
    <source>
        <dbReference type="Proteomes" id="UP000198356"/>
    </source>
</evidence>
<keyword evidence="5 8" id="KW-0812">Transmembrane</keyword>
<dbReference type="Gene3D" id="1.20.1720.10">
    <property type="entry name" value="Multidrug resistance protein D"/>
    <property type="match status" value="1"/>
</dbReference>
<dbReference type="InterPro" id="IPR020846">
    <property type="entry name" value="MFS_dom"/>
</dbReference>
<dbReference type="PRINTS" id="PR01036">
    <property type="entry name" value="TCRTETB"/>
</dbReference>
<feature type="transmembrane region" description="Helical" evidence="8">
    <location>
        <begin position="296"/>
        <end position="319"/>
    </location>
</feature>
<evidence type="ECO:0000256" key="7">
    <source>
        <dbReference type="ARBA" id="ARBA00023136"/>
    </source>
</evidence>
<feature type="transmembrane region" description="Helical" evidence="8">
    <location>
        <begin position="95"/>
        <end position="121"/>
    </location>
</feature>
<dbReference type="OrthoDB" id="102502at2"/>
<evidence type="ECO:0000256" key="3">
    <source>
        <dbReference type="ARBA" id="ARBA00022448"/>
    </source>
</evidence>
<comment type="subcellular location">
    <subcellularLocation>
        <location evidence="1">Cell membrane</location>
        <topology evidence="1">Multi-pass membrane protein</topology>
    </subcellularLocation>
</comment>
<feature type="transmembrane region" description="Helical" evidence="8">
    <location>
        <begin position="221"/>
        <end position="242"/>
    </location>
</feature>
<dbReference type="Pfam" id="PF07690">
    <property type="entry name" value="MFS_1"/>
    <property type="match status" value="1"/>
</dbReference>
<feature type="transmembrane region" description="Helical" evidence="8">
    <location>
        <begin position="512"/>
        <end position="535"/>
    </location>
</feature>
<evidence type="ECO:0000256" key="4">
    <source>
        <dbReference type="ARBA" id="ARBA00022475"/>
    </source>
</evidence>
<evidence type="ECO:0000313" key="10">
    <source>
        <dbReference type="EMBL" id="SNT31798.1"/>
    </source>
</evidence>
<accession>A0A239LPJ3</accession>
<dbReference type="InterPro" id="IPR011701">
    <property type="entry name" value="MFS"/>
</dbReference>
<comment type="similarity">
    <text evidence="2">Belongs to the major facilitator superfamily. EmrB family.</text>
</comment>
<dbReference type="Gene3D" id="1.20.1250.20">
    <property type="entry name" value="MFS general substrate transporter like domains"/>
    <property type="match status" value="1"/>
</dbReference>
<keyword evidence="3" id="KW-0813">Transport</keyword>
<keyword evidence="4" id="KW-1003">Cell membrane</keyword>
<dbReference type="RefSeq" id="WP_089409765.1">
    <property type="nucleotide sequence ID" value="NZ_FZOU01000007.1"/>
</dbReference>
<feature type="transmembrane region" description="Helical" evidence="8">
    <location>
        <begin position="331"/>
        <end position="354"/>
    </location>
</feature>
<keyword evidence="7 8" id="KW-0472">Membrane</keyword>
<dbReference type="PANTHER" id="PTHR42718:SF9">
    <property type="entry name" value="MAJOR FACILITATOR SUPERFAMILY MULTIDRUG TRANSPORTER MFSC"/>
    <property type="match status" value="1"/>
</dbReference>
<proteinExistence type="inferred from homology"/>
<dbReference type="CDD" id="cd17503">
    <property type="entry name" value="MFS_LmrB_MDR_like"/>
    <property type="match status" value="1"/>
</dbReference>
<dbReference type="PANTHER" id="PTHR42718">
    <property type="entry name" value="MAJOR FACILITATOR SUPERFAMILY MULTIDRUG TRANSPORTER MFSC"/>
    <property type="match status" value="1"/>
</dbReference>
<evidence type="ECO:0000256" key="1">
    <source>
        <dbReference type="ARBA" id="ARBA00004651"/>
    </source>
</evidence>
<evidence type="ECO:0000256" key="5">
    <source>
        <dbReference type="ARBA" id="ARBA00022692"/>
    </source>
</evidence>
<evidence type="ECO:0000256" key="6">
    <source>
        <dbReference type="ARBA" id="ARBA00022989"/>
    </source>
</evidence>
<gene>
    <name evidence="10" type="ORF">SAMN05421770_107150</name>
</gene>
<dbReference type="PROSITE" id="PS50850">
    <property type="entry name" value="MFS"/>
    <property type="match status" value="1"/>
</dbReference>
<dbReference type="InterPro" id="IPR004638">
    <property type="entry name" value="EmrB-like"/>
</dbReference>
<dbReference type="NCBIfam" id="TIGR00711">
    <property type="entry name" value="efflux_EmrB"/>
    <property type="match status" value="1"/>
</dbReference>
<feature type="transmembrane region" description="Helical" evidence="8">
    <location>
        <begin position="67"/>
        <end position="89"/>
    </location>
</feature>
<protein>
    <submittedName>
        <fullName evidence="10">MFS transporter, DHA2 family, multidrug resistance protein</fullName>
    </submittedName>
</protein>
<feature type="domain" description="Major facilitator superfamily (MFS) profile" evidence="9">
    <location>
        <begin position="29"/>
        <end position="533"/>
    </location>
</feature>
<evidence type="ECO:0000259" key="9">
    <source>
        <dbReference type="PROSITE" id="PS50850"/>
    </source>
</evidence>
<feature type="transmembrane region" description="Helical" evidence="8">
    <location>
        <begin position="154"/>
        <end position="175"/>
    </location>
</feature>
<sequence length="548" mass="59620">MAAATATLTEAQQHAADAAWRPKANIWAIALTVTLATFMEVLDSSIANVALPHIAGSLGASQDEATWVLTSYLVSNAVILPASAYLTTFIGRKKFYMICVVLFGVSSMLCGLAPSLPILIFCRVLQGAGGGGLAPSEQAILADTFTPKQRGQAFALYGLAVVCAPAIGPSLGGWITDNYNWRWIFFINVPIAMLSLYLTNRLVEDPPHVTREVAESKKGGLQLDLMGFGLLAAGFGSLEFILDKGQEDDWFASHIIVFFFWLCVISLITLVFWELYQIRVGNRPILNLTLFKRRTFSIPVILMFVLGFSLYGTTVLIPQFVQTLLGYTAQLAGQVISPGGICIMLMMPVVGFLIGRTDPRWLICFGFSILATSMIWMHQALTLESSFKYIMWLRVYQASGLAFLFIPINTISYTGVARAQNNDVAGLTNLARNIGGSVGTAFVATMLSRGSQRHEAYMIRHLTPGSPNFDNQVGMLKGFFGGHSGGNNLTGPGVYTAQAYIYNLMHRQSAMLAYLDIIAIFAVFCTCMIPLVLLIGKIKPAADGPAMH</sequence>
<evidence type="ECO:0000256" key="2">
    <source>
        <dbReference type="ARBA" id="ARBA00008537"/>
    </source>
</evidence>
<organism evidence="10 11">
    <name type="scientific">Granulicella rosea</name>
    <dbReference type="NCBI Taxonomy" id="474952"/>
    <lineage>
        <taxon>Bacteria</taxon>
        <taxon>Pseudomonadati</taxon>
        <taxon>Acidobacteriota</taxon>
        <taxon>Terriglobia</taxon>
        <taxon>Terriglobales</taxon>
        <taxon>Acidobacteriaceae</taxon>
        <taxon>Granulicella</taxon>
    </lineage>
</organism>
<dbReference type="Proteomes" id="UP000198356">
    <property type="component" value="Unassembled WGS sequence"/>
</dbReference>
<keyword evidence="11" id="KW-1185">Reference proteome</keyword>
<feature type="transmembrane region" description="Helical" evidence="8">
    <location>
        <begin position="254"/>
        <end position="276"/>
    </location>
</feature>
<dbReference type="GO" id="GO:0005886">
    <property type="term" value="C:plasma membrane"/>
    <property type="evidence" value="ECO:0007669"/>
    <property type="project" value="UniProtKB-SubCell"/>
</dbReference>
<name>A0A239LPJ3_9BACT</name>
<dbReference type="EMBL" id="FZOU01000007">
    <property type="protein sequence ID" value="SNT31798.1"/>
    <property type="molecule type" value="Genomic_DNA"/>
</dbReference>
<dbReference type="InterPro" id="IPR036259">
    <property type="entry name" value="MFS_trans_sf"/>
</dbReference>
<keyword evidence="6 8" id="KW-1133">Transmembrane helix</keyword>
<dbReference type="SUPFAM" id="SSF103473">
    <property type="entry name" value="MFS general substrate transporter"/>
    <property type="match status" value="1"/>
</dbReference>
<reference evidence="10 11" key="1">
    <citation type="submission" date="2017-06" db="EMBL/GenBank/DDBJ databases">
        <authorList>
            <person name="Kim H.J."/>
            <person name="Triplett B.A."/>
        </authorList>
    </citation>
    <scope>NUCLEOTIDE SEQUENCE [LARGE SCALE GENOMIC DNA]</scope>
    <source>
        <strain evidence="10 11">DSM 18704</strain>
    </source>
</reference>
<evidence type="ECO:0000256" key="8">
    <source>
        <dbReference type="SAM" id="Phobius"/>
    </source>
</evidence>
<feature type="transmembrane region" description="Helical" evidence="8">
    <location>
        <begin position="361"/>
        <end position="377"/>
    </location>
</feature>
<dbReference type="GO" id="GO:0022857">
    <property type="term" value="F:transmembrane transporter activity"/>
    <property type="evidence" value="ECO:0007669"/>
    <property type="project" value="InterPro"/>
</dbReference>